<dbReference type="EMBL" id="ASHM01070320">
    <property type="protein sequence ID" value="PNX55109.1"/>
    <property type="molecule type" value="Genomic_DNA"/>
</dbReference>
<dbReference type="Pfam" id="PF07727">
    <property type="entry name" value="RVT_2"/>
    <property type="match status" value="1"/>
</dbReference>
<evidence type="ECO:0000259" key="1">
    <source>
        <dbReference type="Pfam" id="PF07727"/>
    </source>
</evidence>
<evidence type="ECO:0000313" key="2">
    <source>
        <dbReference type="EMBL" id="PNX55109.1"/>
    </source>
</evidence>
<dbReference type="InterPro" id="IPR013103">
    <property type="entry name" value="RVT_2"/>
</dbReference>
<reference evidence="2 3" key="1">
    <citation type="journal article" date="2014" name="Am. J. Bot.">
        <title>Genome assembly and annotation for red clover (Trifolium pratense; Fabaceae).</title>
        <authorList>
            <person name="Istvanek J."/>
            <person name="Jaros M."/>
            <person name="Krenek A."/>
            <person name="Repkova J."/>
        </authorList>
    </citation>
    <scope>NUCLEOTIDE SEQUENCE [LARGE SCALE GENOMIC DNA]</scope>
    <source>
        <strain evidence="3">cv. Tatra</strain>
        <tissue evidence="2">Young leaves</tissue>
    </source>
</reference>
<reference evidence="2 3" key="2">
    <citation type="journal article" date="2017" name="Front. Plant Sci.">
        <title>Gene Classification and Mining of Molecular Markers Useful in Red Clover (Trifolium pratense) Breeding.</title>
        <authorList>
            <person name="Istvanek J."/>
            <person name="Dluhosova J."/>
            <person name="Dluhos P."/>
            <person name="Patkova L."/>
            <person name="Nedelnik J."/>
            <person name="Repkova J."/>
        </authorList>
    </citation>
    <scope>NUCLEOTIDE SEQUENCE [LARGE SCALE GENOMIC DNA]</scope>
    <source>
        <strain evidence="3">cv. Tatra</strain>
        <tissue evidence="2">Young leaves</tissue>
    </source>
</reference>
<sequence length="288" mass="32283">MGQIDKHKARLVAKGYTQKYGIDYSEVFAPVARWETIRTVLALAASKGWCVYQLDVKSAFLHGDLTEDIYVEQPAGYLKGDSNNDILIVSIYVDDLIVTGNNQALINTFKQSMMNKFAMSDLGKMKYFLGVEVCQTDDGIFIHQMKYAYEILTKFGMENCNAVSSPIVPGCKLVKNETGKASDEKRYKQIVGSLMYLLATRPDLAFSVCLVARFMDRPTKIHKAALKRIMRYVKGTIGYGVLYKKTSDELQLSAWTDSDYAGDLDDRKSTSGYLFMLGSGAISWSLFC</sequence>
<organism evidence="2 3">
    <name type="scientific">Trifolium pratense</name>
    <name type="common">Red clover</name>
    <dbReference type="NCBI Taxonomy" id="57577"/>
    <lineage>
        <taxon>Eukaryota</taxon>
        <taxon>Viridiplantae</taxon>
        <taxon>Streptophyta</taxon>
        <taxon>Embryophyta</taxon>
        <taxon>Tracheophyta</taxon>
        <taxon>Spermatophyta</taxon>
        <taxon>Magnoliopsida</taxon>
        <taxon>eudicotyledons</taxon>
        <taxon>Gunneridae</taxon>
        <taxon>Pentapetalae</taxon>
        <taxon>rosids</taxon>
        <taxon>fabids</taxon>
        <taxon>Fabales</taxon>
        <taxon>Fabaceae</taxon>
        <taxon>Papilionoideae</taxon>
        <taxon>50 kb inversion clade</taxon>
        <taxon>NPAAA clade</taxon>
        <taxon>Hologalegina</taxon>
        <taxon>IRL clade</taxon>
        <taxon>Trifolieae</taxon>
        <taxon>Trifolium</taxon>
    </lineage>
</organism>
<dbReference type="PANTHER" id="PTHR11439:SF517">
    <property type="entry name" value="CYSTEINE-RICH RLK (RECEPTOR-LIKE PROTEIN KINASE) 8"/>
    <property type="match status" value="1"/>
</dbReference>
<dbReference type="AlphaFoldDB" id="A0A2K3JM54"/>
<dbReference type="STRING" id="57577.A0A2K3JM54"/>
<dbReference type="InterPro" id="IPR043502">
    <property type="entry name" value="DNA/RNA_pol_sf"/>
</dbReference>
<name>A0A2K3JM54_TRIPR</name>
<proteinExistence type="predicted"/>
<comment type="caution">
    <text evidence="2">The sequence shown here is derived from an EMBL/GenBank/DDBJ whole genome shotgun (WGS) entry which is preliminary data.</text>
</comment>
<evidence type="ECO:0000313" key="3">
    <source>
        <dbReference type="Proteomes" id="UP000236291"/>
    </source>
</evidence>
<dbReference type="Proteomes" id="UP000236291">
    <property type="component" value="Unassembled WGS sequence"/>
</dbReference>
<gene>
    <name evidence="2" type="ORF">L195_g048735</name>
</gene>
<protein>
    <submittedName>
        <fullName evidence="2">Copia-type polyprotein</fullName>
    </submittedName>
</protein>
<accession>A0A2K3JM54</accession>
<dbReference type="PANTHER" id="PTHR11439">
    <property type="entry name" value="GAG-POL-RELATED RETROTRANSPOSON"/>
    <property type="match status" value="1"/>
</dbReference>
<dbReference type="SUPFAM" id="SSF56672">
    <property type="entry name" value="DNA/RNA polymerases"/>
    <property type="match status" value="1"/>
</dbReference>
<feature type="domain" description="Reverse transcriptase Ty1/copia-type" evidence="1">
    <location>
        <begin position="6"/>
        <end position="79"/>
    </location>
</feature>